<keyword evidence="4 9" id="KW-0812">Transmembrane</keyword>
<dbReference type="SUPFAM" id="SSF103473">
    <property type="entry name" value="MFS general substrate transporter"/>
    <property type="match status" value="1"/>
</dbReference>
<feature type="transmembrane region" description="Helical" evidence="9">
    <location>
        <begin position="7"/>
        <end position="30"/>
    </location>
</feature>
<keyword evidence="3" id="KW-1003">Cell membrane</keyword>
<dbReference type="Pfam" id="PF07690">
    <property type="entry name" value="MFS_1"/>
    <property type="match status" value="2"/>
</dbReference>
<comment type="similarity">
    <text evidence="7">Belongs to the major facilitator superfamily. Drug:H(+) antiporter-3 (DHA3) (TC 2.A.1.21) family.</text>
</comment>
<feature type="transmembrane region" description="Helical" evidence="9">
    <location>
        <begin position="284"/>
        <end position="303"/>
    </location>
</feature>
<dbReference type="PROSITE" id="PS00217">
    <property type="entry name" value="SUGAR_TRANSPORT_2"/>
    <property type="match status" value="1"/>
</dbReference>
<evidence type="ECO:0000313" key="11">
    <source>
        <dbReference type="EMBL" id="QOR70800.1"/>
    </source>
</evidence>
<dbReference type="Gene3D" id="1.20.1250.20">
    <property type="entry name" value="MFS general substrate transporter like domains"/>
    <property type="match status" value="1"/>
</dbReference>
<evidence type="ECO:0000256" key="3">
    <source>
        <dbReference type="ARBA" id="ARBA00022475"/>
    </source>
</evidence>
<evidence type="ECO:0000256" key="2">
    <source>
        <dbReference type="ARBA" id="ARBA00022448"/>
    </source>
</evidence>
<keyword evidence="6 9" id="KW-0472">Membrane</keyword>
<sequence length="421" mass="42820">MRYSLTYFASYVFSLLGNSIAAIAIPLVVLQSTGSVLGAGTVAAATAVPAFLAGIFMGVVIDRINRRTSSVVTDLVSAASVAALPFIDLFTDLTVGIFVLFGVIGSLGDIPGQTAREALLPAIVAESGLTKERLLGIRESIGAAVLVVGPAIAGTLVALLEGSSVLWVTAGTSLVAALITFTIPKRLGAISAATDSSAPRGAVHQFREGLSTLVRSRILILLTAISVVSGVVLASFQGLVLPVHFTAVNETALLGFVLSALAVGLLIGSGIYAVLAKPGGARAAWLRTGMIGATLGFIVITTLHSTPLILIGAFVVGLASGLFGGLVGVLSLEHIPDALRGRVMGTQNALLSLAPGIGIMGAAALTEAWSLQGAAAVIAALWAALTVVALFTARPRDLRPVVAQTPDEQPSQPGENQQVAR</sequence>
<feature type="transmembrane region" description="Helical" evidence="9">
    <location>
        <begin position="218"/>
        <end position="240"/>
    </location>
</feature>
<name>A0A7M1STB6_9MICO</name>
<dbReference type="CDD" id="cd06173">
    <property type="entry name" value="MFS_MefA_like"/>
    <property type="match status" value="1"/>
</dbReference>
<dbReference type="InterPro" id="IPR005829">
    <property type="entry name" value="Sugar_transporter_CS"/>
</dbReference>
<feature type="transmembrane region" description="Helical" evidence="9">
    <location>
        <begin position="141"/>
        <end position="159"/>
    </location>
</feature>
<dbReference type="GO" id="GO:0005886">
    <property type="term" value="C:plasma membrane"/>
    <property type="evidence" value="ECO:0007669"/>
    <property type="project" value="UniProtKB-SubCell"/>
</dbReference>
<dbReference type="RefSeq" id="WP_193497472.1">
    <property type="nucleotide sequence ID" value="NZ_CP063169.1"/>
</dbReference>
<dbReference type="AlphaFoldDB" id="A0A7M1STB6"/>
<keyword evidence="12" id="KW-1185">Reference proteome</keyword>
<comment type="subcellular location">
    <subcellularLocation>
        <location evidence="1">Cell inner membrane</location>
        <topology evidence="1">Multi-pass membrane protein</topology>
    </subcellularLocation>
</comment>
<feature type="transmembrane region" description="Helical" evidence="9">
    <location>
        <begin position="371"/>
        <end position="391"/>
    </location>
</feature>
<dbReference type="PANTHER" id="PTHR23513">
    <property type="entry name" value="INTEGRAL MEMBRANE EFFLUX PROTEIN-RELATED"/>
    <property type="match status" value="1"/>
</dbReference>
<dbReference type="PROSITE" id="PS50850">
    <property type="entry name" value="MFS"/>
    <property type="match status" value="1"/>
</dbReference>
<evidence type="ECO:0000256" key="9">
    <source>
        <dbReference type="SAM" id="Phobius"/>
    </source>
</evidence>
<dbReference type="InterPro" id="IPR011701">
    <property type="entry name" value="MFS"/>
</dbReference>
<evidence type="ECO:0000256" key="1">
    <source>
        <dbReference type="ARBA" id="ARBA00004429"/>
    </source>
</evidence>
<feature type="transmembrane region" description="Helical" evidence="9">
    <location>
        <begin position="252"/>
        <end position="275"/>
    </location>
</feature>
<dbReference type="KEGG" id="halt:IM660_00275"/>
<dbReference type="InterPro" id="IPR036259">
    <property type="entry name" value="MFS_trans_sf"/>
</dbReference>
<keyword evidence="5 9" id="KW-1133">Transmembrane helix</keyword>
<feature type="transmembrane region" description="Helical" evidence="9">
    <location>
        <begin position="309"/>
        <end position="332"/>
    </location>
</feature>
<gene>
    <name evidence="11" type="ORF">IM660_00275</name>
</gene>
<evidence type="ECO:0000313" key="12">
    <source>
        <dbReference type="Proteomes" id="UP000593758"/>
    </source>
</evidence>
<evidence type="ECO:0000259" key="10">
    <source>
        <dbReference type="PROSITE" id="PS50850"/>
    </source>
</evidence>
<feature type="domain" description="Major facilitator superfamily (MFS) profile" evidence="10">
    <location>
        <begin position="218"/>
        <end position="421"/>
    </location>
</feature>
<evidence type="ECO:0000256" key="5">
    <source>
        <dbReference type="ARBA" id="ARBA00022989"/>
    </source>
</evidence>
<dbReference type="EMBL" id="CP063169">
    <property type="protein sequence ID" value="QOR70800.1"/>
    <property type="molecule type" value="Genomic_DNA"/>
</dbReference>
<dbReference type="GO" id="GO:0022857">
    <property type="term" value="F:transmembrane transporter activity"/>
    <property type="evidence" value="ECO:0007669"/>
    <property type="project" value="InterPro"/>
</dbReference>
<feature type="transmembrane region" description="Helical" evidence="9">
    <location>
        <begin position="344"/>
        <end position="365"/>
    </location>
</feature>
<evidence type="ECO:0000256" key="7">
    <source>
        <dbReference type="ARBA" id="ARBA00038075"/>
    </source>
</evidence>
<accession>A0A7M1STB6</accession>
<evidence type="ECO:0000256" key="6">
    <source>
        <dbReference type="ARBA" id="ARBA00023136"/>
    </source>
</evidence>
<proteinExistence type="inferred from homology"/>
<keyword evidence="2" id="KW-0813">Transport</keyword>
<dbReference type="InterPro" id="IPR020846">
    <property type="entry name" value="MFS_dom"/>
</dbReference>
<protein>
    <recommendedName>
        <fullName evidence="8">Multidrug efflux pump Tap</fullName>
    </recommendedName>
</protein>
<dbReference type="PANTHER" id="PTHR23513:SF9">
    <property type="entry name" value="ENTEROBACTIN EXPORTER ENTS"/>
    <property type="match status" value="1"/>
</dbReference>
<feature type="transmembrane region" description="Helical" evidence="9">
    <location>
        <begin position="165"/>
        <end position="183"/>
    </location>
</feature>
<dbReference type="Proteomes" id="UP000593758">
    <property type="component" value="Chromosome"/>
</dbReference>
<feature type="transmembrane region" description="Helical" evidence="9">
    <location>
        <begin position="36"/>
        <end position="61"/>
    </location>
</feature>
<evidence type="ECO:0000256" key="4">
    <source>
        <dbReference type="ARBA" id="ARBA00022692"/>
    </source>
</evidence>
<evidence type="ECO:0000256" key="8">
    <source>
        <dbReference type="ARBA" id="ARBA00040914"/>
    </source>
</evidence>
<organism evidence="11 12">
    <name type="scientific">Ruania alkalisoli</name>
    <dbReference type="NCBI Taxonomy" id="2779775"/>
    <lineage>
        <taxon>Bacteria</taxon>
        <taxon>Bacillati</taxon>
        <taxon>Actinomycetota</taxon>
        <taxon>Actinomycetes</taxon>
        <taxon>Micrococcales</taxon>
        <taxon>Ruaniaceae</taxon>
        <taxon>Ruania</taxon>
    </lineage>
</organism>
<reference evidence="11 12" key="1">
    <citation type="submission" date="2020-10" db="EMBL/GenBank/DDBJ databases">
        <title>Haloactinobacterium sp. RN3S43, a bacterium isolated from saline soil.</title>
        <authorList>
            <person name="Sun J.-Q."/>
        </authorList>
    </citation>
    <scope>NUCLEOTIDE SEQUENCE [LARGE SCALE GENOMIC DNA]</scope>
    <source>
        <strain evidence="11 12">RN3S43</strain>
    </source>
</reference>